<dbReference type="AlphaFoldDB" id="A0A6L6IVC9"/>
<keyword evidence="1" id="KW-1133">Transmembrane helix</keyword>
<evidence type="ECO:0000313" key="3">
    <source>
        <dbReference type="Proteomes" id="UP000478740"/>
    </source>
</evidence>
<dbReference type="RefSeq" id="WP_155043177.1">
    <property type="nucleotide sequence ID" value="NZ_WMIH01000005.1"/>
</dbReference>
<dbReference type="EMBL" id="WMII01000002">
    <property type="protein sequence ID" value="MTH63252.1"/>
    <property type="molecule type" value="Genomic_DNA"/>
</dbReference>
<feature type="transmembrane region" description="Helical" evidence="1">
    <location>
        <begin position="71"/>
        <end position="88"/>
    </location>
</feature>
<keyword evidence="1" id="KW-0472">Membrane</keyword>
<evidence type="ECO:0000313" key="2">
    <source>
        <dbReference type="EMBL" id="MTH63252.1"/>
    </source>
</evidence>
<protein>
    <submittedName>
        <fullName evidence="2">Uncharacterized protein</fullName>
    </submittedName>
</protein>
<organism evidence="2 3">
    <name type="scientific">Paracoccus shanxieyensis</name>
    <dbReference type="NCBI Taxonomy" id="2675752"/>
    <lineage>
        <taxon>Bacteria</taxon>
        <taxon>Pseudomonadati</taxon>
        <taxon>Pseudomonadota</taxon>
        <taxon>Alphaproteobacteria</taxon>
        <taxon>Rhodobacterales</taxon>
        <taxon>Paracoccaceae</taxon>
        <taxon>Paracoccus</taxon>
    </lineage>
</organism>
<evidence type="ECO:0000256" key="1">
    <source>
        <dbReference type="SAM" id="Phobius"/>
    </source>
</evidence>
<proteinExistence type="predicted"/>
<reference evidence="2 3" key="1">
    <citation type="submission" date="2019-11" db="EMBL/GenBank/DDBJ databases">
        <authorList>
            <person name="Dong K."/>
        </authorList>
    </citation>
    <scope>NUCLEOTIDE SEQUENCE [LARGE SCALE GENOMIC DNA]</scope>
    <source>
        <strain evidence="2 3">DK608</strain>
    </source>
</reference>
<keyword evidence="3" id="KW-1185">Reference proteome</keyword>
<gene>
    <name evidence="2" type="ORF">GL284_03085</name>
</gene>
<accession>A0A6L6IVC9</accession>
<dbReference type="Proteomes" id="UP000478740">
    <property type="component" value="Unassembled WGS sequence"/>
</dbReference>
<feature type="transmembrane region" description="Helical" evidence="1">
    <location>
        <begin position="125"/>
        <end position="144"/>
    </location>
</feature>
<name>A0A6L6IVC9_9RHOB</name>
<keyword evidence="1" id="KW-0812">Transmembrane</keyword>
<feature type="transmembrane region" description="Helical" evidence="1">
    <location>
        <begin position="100"/>
        <end position="119"/>
    </location>
</feature>
<comment type="caution">
    <text evidence="2">The sequence shown here is derived from an EMBL/GenBank/DDBJ whole genome shotgun (WGS) entry which is preliminary data.</text>
</comment>
<sequence>MMVFRYALLFVLPVLLAVLLEYLTFPMQEHVRAQASDWINRAASPNPDVAATARAELPGHDMLGAISRLDWLFLGSVFLGVIAVSFLIPTRLIASKGINLLTAIVLGFAAARFFVGFYRLAWAEFGGAVLLGAIAAVGLMLLRLRRSG</sequence>